<evidence type="ECO:0000256" key="5">
    <source>
        <dbReference type="PROSITE-ProRule" id="PRU00042"/>
    </source>
</evidence>
<dbReference type="GO" id="GO:0008270">
    <property type="term" value="F:zinc ion binding"/>
    <property type="evidence" value="ECO:0007669"/>
    <property type="project" value="UniProtKB-KW"/>
</dbReference>
<feature type="region of interest" description="Disordered" evidence="6">
    <location>
        <begin position="409"/>
        <end position="428"/>
    </location>
</feature>
<keyword evidence="3 5" id="KW-0863">Zinc-finger</keyword>
<dbReference type="PANTHER" id="PTHR24409">
    <property type="entry name" value="ZINC FINGER PROTEIN 142"/>
    <property type="match status" value="1"/>
</dbReference>
<comment type="caution">
    <text evidence="8">The sequence shown here is derived from an EMBL/GenBank/DDBJ whole genome shotgun (WGS) entry which is preliminary data.</text>
</comment>
<reference evidence="8" key="1">
    <citation type="submission" date="2021-06" db="EMBL/GenBank/DDBJ databases">
        <authorList>
            <person name="Hodson N. C."/>
            <person name="Mongue J. A."/>
            <person name="Jaron S. K."/>
        </authorList>
    </citation>
    <scope>NUCLEOTIDE SEQUENCE</scope>
</reference>
<organism evidence="8 9">
    <name type="scientific">Allacma fusca</name>
    <dbReference type="NCBI Taxonomy" id="39272"/>
    <lineage>
        <taxon>Eukaryota</taxon>
        <taxon>Metazoa</taxon>
        <taxon>Ecdysozoa</taxon>
        <taxon>Arthropoda</taxon>
        <taxon>Hexapoda</taxon>
        <taxon>Collembola</taxon>
        <taxon>Symphypleona</taxon>
        <taxon>Sminthuridae</taxon>
        <taxon>Allacma</taxon>
    </lineage>
</organism>
<dbReference type="SMART" id="SM00355">
    <property type="entry name" value="ZnF_C2H2"/>
    <property type="match status" value="4"/>
</dbReference>
<feature type="compositionally biased region" description="Basic residues" evidence="6">
    <location>
        <begin position="315"/>
        <end position="328"/>
    </location>
</feature>
<feature type="domain" description="C2H2-type" evidence="7">
    <location>
        <begin position="438"/>
        <end position="465"/>
    </location>
</feature>
<dbReference type="OrthoDB" id="8117402at2759"/>
<dbReference type="AlphaFoldDB" id="A0A8J2JMD9"/>
<evidence type="ECO:0000313" key="8">
    <source>
        <dbReference type="EMBL" id="CAG7717149.1"/>
    </source>
</evidence>
<name>A0A8J2JMD9_9HEXA</name>
<dbReference type="GO" id="GO:0000977">
    <property type="term" value="F:RNA polymerase II transcription regulatory region sequence-specific DNA binding"/>
    <property type="evidence" value="ECO:0007669"/>
    <property type="project" value="TreeGrafter"/>
</dbReference>
<keyword evidence="2" id="KW-0677">Repeat</keyword>
<dbReference type="InterPro" id="IPR013087">
    <property type="entry name" value="Znf_C2H2_type"/>
</dbReference>
<dbReference type="PROSITE" id="PS50157">
    <property type="entry name" value="ZINC_FINGER_C2H2_2"/>
    <property type="match status" value="4"/>
</dbReference>
<evidence type="ECO:0000256" key="3">
    <source>
        <dbReference type="ARBA" id="ARBA00022771"/>
    </source>
</evidence>
<feature type="domain" description="C2H2-type" evidence="7">
    <location>
        <begin position="381"/>
        <end position="410"/>
    </location>
</feature>
<dbReference type="GO" id="GO:0005634">
    <property type="term" value="C:nucleus"/>
    <property type="evidence" value="ECO:0007669"/>
    <property type="project" value="TreeGrafter"/>
</dbReference>
<dbReference type="PANTHER" id="PTHR24409:SF295">
    <property type="entry name" value="AZ2-RELATED"/>
    <property type="match status" value="1"/>
</dbReference>
<sequence>MPTTTTAGSDSKPNRYYYDKDKKLVGFVCPFCGRKMIREDYFTDSGNYVFKCFPDCCDKVLGNFPNLVVHHEASCLATPVDLYSKKRKVRTTPKSGKITKPSLATPVRTENPDILLLCPKSGTRVYDHNNKLTSFTCPFCERVLLKEDYSTDEGTYIFKCFPDCCDKITDNFNNLVAHHESFCPFKPQQLHSKKRRSARKSEEVNYNPTRSVKIEGTISGHSPAKRMRKSPTGSNLKSQPDNFTVSKSAHRVYDGNNKLFSFGCPFCRKLIMRDDYSVGAGKYVFKCLPECCGKIADNFSNLVAHHESFCPSKPKQLHSKRRQSHRKPGLGQGSNSSEKLVPMNQGFKYNAAHFVIGFKCPRCEKEFLPADFQTEDGSWVFKCPFESCEKVTTTFVNLAYHHGVHCSSKTAKKSTPKRSPSEKTEAVSVSPNAGVKPFACTRCPRKYKEQKALKFHMRLHYDEERTLKCSTCGESCEGRSKLNEHKRTHRAEYKSCPSCAKVFLNQQDLDNHIAKDHSNTSENDNSLESEELHVQGIS</sequence>
<evidence type="ECO:0000313" key="9">
    <source>
        <dbReference type="Proteomes" id="UP000708208"/>
    </source>
</evidence>
<accession>A0A8J2JMD9</accession>
<evidence type="ECO:0000259" key="7">
    <source>
        <dbReference type="PROSITE" id="PS50157"/>
    </source>
</evidence>
<keyword evidence="4" id="KW-0862">Zinc</keyword>
<evidence type="ECO:0000256" key="4">
    <source>
        <dbReference type="ARBA" id="ARBA00022833"/>
    </source>
</evidence>
<feature type="region of interest" description="Disordered" evidence="6">
    <location>
        <begin position="514"/>
        <end position="538"/>
    </location>
</feature>
<dbReference type="EMBL" id="CAJVCH010043620">
    <property type="protein sequence ID" value="CAG7717149.1"/>
    <property type="molecule type" value="Genomic_DNA"/>
</dbReference>
<feature type="domain" description="C2H2-type" evidence="7">
    <location>
        <begin position="494"/>
        <end position="522"/>
    </location>
</feature>
<feature type="region of interest" description="Disordered" evidence="6">
    <location>
        <begin position="215"/>
        <end position="241"/>
    </location>
</feature>
<feature type="domain" description="C2H2-type" evidence="7">
    <location>
        <begin position="467"/>
        <end position="494"/>
    </location>
</feature>
<keyword evidence="9" id="KW-1185">Reference proteome</keyword>
<feature type="region of interest" description="Disordered" evidence="6">
    <location>
        <begin position="311"/>
        <end position="337"/>
    </location>
</feature>
<feature type="compositionally biased region" description="Polar residues" evidence="6">
    <location>
        <begin position="231"/>
        <end position="241"/>
    </location>
</feature>
<evidence type="ECO:0000256" key="1">
    <source>
        <dbReference type="ARBA" id="ARBA00022723"/>
    </source>
</evidence>
<keyword evidence="1" id="KW-0479">Metal-binding</keyword>
<evidence type="ECO:0000256" key="6">
    <source>
        <dbReference type="SAM" id="MobiDB-lite"/>
    </source>
</evidence>
<proteinExistence type="predicted"/>
<gene>
    <name evidence="8" type="ORF">AFUS01_LOCUS6623</name>
</gene>
<evidence type="ECO:0000256" key="2">
    <source>
        <dbReference type="ARBA" id="ARBA00022737"/>
    </source>
</evidence>
<dbReference type="Proteomes" id="UP000708208">
    <property type="component" value="Unassembled WGS sequence"/>
</dbReference>
<dbReference type="GO" id="GO:0000981">
    <property type="term" value="F:DNA-binding transcription factor activity, RNA polymerase II-specific"/>
    <property type="evidence" value="ECO:0007669"/>
    <property type="project" value="TreeGrafter"/>
</dbReference>
<protein>
    <recommendedName>
        <fullName evidence="7">C2H2-type domain-containing protein</fullName>
    </recommendedName>
</protein>
<dbReference type="PROSITE" id="PS00028">
    <property type="entry name" value="ZINC_FINGER_C2H2_1"/>
    <property type="match status" value="3"/>
</dbReference>